<name>A0A3P3R857_9EURY</name>
<dbReference type="PANTHER" id="PTHR38011">
    <property type="entry name" value="DIHYDROFOLATE REDUCTASE FAMILY PROTEIN (AFU_ORTHOLOGUE AFUA_8G06820)"/>
    <property type="match status" value="1"/>
</dbReference>
<evidence type="ECO:0000313" key="2">
    <source>
        <dbReference type="EMBL" id="RRJ29109.1"/>
    </source>
</evidence>
<dbReference type="SUPFAM" id="SSF53597">
    <property type="entry name" value="Dihydrofolate reductase-like"/>
    <property type="match status" value="1"/>
</dbReference>
<dbReference type="InterPro" id="IPR002734">
    <property type="entry name" value="RibDG_C"/>
</dbReference>
<proteinExistence type="predicted"/>
<comment type="caution">
    <text evidence="2">The sequence shown here is derived from an EMBL/GenBank/DDBJ whole genome shotgun (WGS) entry which is preliminary data.</text>
</comment>
<sequence length="179" mass="19665">MSSGTVTLYIAASVDGYIATEDGGVSWLDAFHEETEDDAGDFEAFFASIDCLLMGSKTYEQVMGFGEWPYGQKPTYVVTRRELPRANEAIELFDGPVDGLVERLKGEYDHVWLVGGAQLAQTVLRSDQIDRLHLSRAPILLGGGIPLFDDAGETRDLTLLNTVARDSGIVELRYGVDRT</sequence>
<gene>
    <name evidence="2" type="ORF">EIK79_13280</name>
</gene>
<dbReference type="InterPro" id="IPR024072">
    <property type="entry name" value="DHFR-like_dom_sf"/>
</dbReference>
<accession>A0A3P3R857</accession>
<protein>
    <submittedName>
        <fullName evidence="2">Dihydrofolate reductase</fullName>
    </submittedName>
</protein>
<feature type="domain" description="Bacterial bifunctional deaminase-reductase C-terminal" evidence="1">
    <location>
        <begin position="5"/>
        <end position="170"/>
    </location>
</feature>
<dbReference type="Gene3D" id="3.40.430.10">
    <property type="entry name" value="Dihydrofolate Reductase, subunit A"/>
    <property type="match status" value="1"/>
</dbReference>
<dbReference type="InterPro" id="IPR050765">
    <property type="entry name" value="Riboflavin_Biosynth_HTPR"/>
</dbReference>
<dbReference type="EMBL" id="RRCH01000029">
    <property type="protein sequence ID" value="RRJ29109.1"/>
    <property type="molecule type" value="Genomic_DNA"/>
</dbReference>
<dbReference type="GO" id="GO:0009231">
    <property type="term" value="P:riboflavin biosynthetic process"/>
    <property type="evidence" value="ECO:0007669"/>
    <property type="project" value="InterPro"/>
</dbReference>
<dbReference type="AlphaFoldDB" id="A0A3P3R857"/>
<evidence type="ECO:0000313" key="3">
    <source>
        <dbReference type="Proteomes" id="UP000282322"/>
    </source>
</evidence>
<dbReference type="OrthoDB" id="7348at2157"/>
<dbReference type="PANTHER" id="PTHR38011:SF11">
    <property type="entry name" value="2,5-DIAMINO-6-RIBOSYLAMINO-4(3H)-PYRIMIDINONE 5'-PHOSPHATE REDUCTASE"/>
    <property type="match status" value="1"/>
</dbReference>
<keyword evidence="3" id="KW-1185">Reference proteome</keyword>
<reference evidence="2 3" key="1">
    <citation type="submission" date="2018-11" db="EMBL/GenBank/DDBJ databases">
        <title>Taxonoimc description of Halomarina strain SPP-AMP-1.</title>
        <authorList>
            <person name="Pal Y."/>
            <person name="Srinivasana K."/>
            <person name="Verma A."/>
            <person name="Kumar P."/>
        </authorList>
    </citation>
    <scope>NUCLEOTIDE SEQUENCE [LARGE SCALE GENOMIC DNA]</scope>
    <source>
        <strain evidence="2 3">SPP-AMP-1</strain>
    </source>
</reference>
<dbReference type="RefSeq" id="WP_124955595.1">
    <property type="nucleotide sequence ID" value="NZ_RRCH01000029.1"/>
</dbReference>
<dbReference type="GO" id="GO:0008703">
    <property type="term" value="F:5-amino-6-(5-phosphoribosylamino)uracil reductase activity"/>
    <property type="evidence" value="ECO:0007669"/>
    <property type="project" value="InterPro"/>
</dbReference>
<dbReference type="Pfam" id="PF01872">
    <property type="entry name" value="RibD_C"/>
    <property type="match status" value="1"/>
</dbReference>
<evidence type="ECO:0000259" key="1">
    <source>
        <dbReference type="Pfam" id="PF01872"/>
    </source>
</evidence>
<dbReference type="Proteomes" id="UP000282322">
    <property type="component" value="Unassembled WGS sequence"/>
</dbReference>
<organism evidence="2 3">
    <name type="scientific">Halocatena pleomorpha</name>
    <dbReference type="NCBI Taxonomy" id="1785090"/>
    <lineage>
        <taxon>Archaea</taxon>
        <taxon>Methanobacteriati</taxon>
        <taxon>Methanobacteriota</taxon>
        <taxon>Stenosarchaea group</taxon>
        <taxon>Halobacteria</taxon>
        <taxon>Halobacteriales</taxon>
        <taxon>Natronomonadaceae</taxon>
        <taxon>Halocatena</taxon>
    </lineage>
</organism>